<accession>A0A7D9EY52</accession>
<dbReference type="OrthoDB" id="5987810at2759"/>
<reference evidence="1" key="1">
    <citation type="submission" date="2020-04" db="EMBL/GenBank/DDBJ databases">
        <authorList>
            <person name="Alioto T."/>
            <person name="Alioto T."/>
            <person name="Gomez Garrido J."/>
        </authorList>
    </citation>
    <scope>NUCLEOTIDE SEQUENCE</scope>
    <source>
        <strain evidence="1">A484AB</strain>
    </source>
</reference>
<evidence type="ECO:0000313" key="1">
    <source>
        <dbReference type="EMBL" id="CAB4018203.1"/>
    </source>
</evidence>
<dbReference type="AlphaFoldDB" id="A0A7D9EY52"/>
<gene>
    <name evidence="1" type="ORF">PACLA_8A065130</name>
</gene>
<organism evidence="1 2">
    <name type="scientific">Paramuricea clavata</name>
    <name type="common">Red gorgonian</name>
    <name type="synonym">Violescent sea-whip</name>
    <dbReference type="NCBI Taxonomy" id="317549"/>
    <lineage>
        <taxon>Eukaryota</taxon>
        <taxon>Metazoa</taxon>
        <taxon>Cnidaria</taxon>
        <taxon>Anthozoa</taxon>
        <taxon>Octocorallia</taxon>
        <taxon>Malacalcyonacea</taxon>
        <taxon>Plexauridae</taxon>
        <taxon>Paramuricea</taxon>
    </lineage>
</organism>
<protein>
    <submittedName>
        <fullName evidence="1">Uncharacterized protein</fullName>
    </submittedName>
</protein>
<keyword evidence="2" id="KW-1185">Reference proteome</keyword>
<feature type="non-terminal residue" evidence="1">
    <location>
        <position position="99"/>
    </location>
</feature>
<evidence type="ECO:0000313" key="2">
    <source>
        <dbReference type="Proteomes" id="UP001152795"/>
    </source>
</evidence>
<name>A0A7D9EY52_PARCT</name>
<dbReference type="Proteomes" id="UP001152795">
    <property type="component" value="Unassembled WGS sequence"/>
</dbReference>
<dbReference type="EMBL" id="CACRXK020009900">
    <property type="protein sequence ID" value="CAB4018203.1"/>
    <property type="molecule type" value="Genomic_DNA"/>
</dbReference>
<comment type="caution">
    <text evidence="1">The sequence shown here is derived from an EMBL/GenBank/DDBJ whole genome shotgun (WGS) entry which is preliminary data.</text>
</comment>
<sequence length="99" mass="11106">RKINSVPSVAHWLSKFSCDPEAAKVNGERYPPKSVYLIMCGLIRYLADIKGEEGFNILDKRDSRFRKFGRTLDEETKDATKSGVAQASKRAAKAESPEE</sequence>
<proteinExistence type="predicted"/>